<reference evidence="1" key="1">
    <citation type="submission" date="2021-05" db="EMBL/GenBank/DDBJ databases">
        <authorList>
            <person name="Scholz U."/>
            <person name="Mascher M."/>
            <person name="Fiebig A."/>
        </authorList>
    </citation>
    <scope>NUCLEOTIDE SEQUENCE [LARGE SCALE GENOMIC DNA]</scope>
</reference>
<reference evidence="1" key="2">
    <citation type="submission" date="2025-09" db="UniProtKB">
        <authorList>
            <consortium name="EnsemblPlants"/>
        </authorList>
    </citation>
    <scope>IDENTIFICATION</scope>
</reference>
<protein>
    <submittedName>
        <fullName evidence="1">Uncharacterized protein</fullName>
    </submittedName>
</protein>
<name>A0ACD5U7Z3_AVESA</name>
<keyword evidence="2" id="KW-1185">Reference proteome</keyword>
<proteinExistence type="predicted"/>
<dbReference type="EnsemblPlants" id="AVESA.00010b.r2.2AG0196550.1">
    <property type="protein sequence ID" value="AVESA.00010b.r2.2AG0196550.1.CDS"/>
    <property type="gene ID" value="AVESA.00010b.r2.2AG0196550"/>
</dbReference>
<evidence type="ECO:0000313" key="1">
    <source>
        <dbReference type="EnsemblPlants" id="AVESA.00010b.r2.2AG0196550.1.CDS"/>
    </source>
</evidence>
<sequence length="209" mass="22989">MLTSLVLRASSMSTLTTLSLKENPNLAFMDLDSCTALKKLCIEGCAAMTSLEGLKTLTDLTYLKVQNTPGFTGSWLSAAAEAKGDREERSNFPGALEELDIDDVSVLCVPICNEHEKALLLLPASLQQLKFDRFKHLLSLPAELESLTSLQILSLDKCQHINSLPAGGLPASLKSMDVYRCSRELNAICRDLRRVHKIHLTIDGTQEEE</sequence>
<organism evidence="1 2">
    <name type="scientific">Avena sativa</name>
    <name type="common">Oat</name>
    <dbReference type="NCBI Taxonomy" id="4498"/>
    <lineage>
        <taxon>Eukaryota</taxon>
        <taxon>Viridiplantae</taxon>
        <taxon>Streptophyta</taxon>
        <taxon>Embryophyta</taxon>
        <taxon>Tracheophyta</taxon>
        <taxon>Spermatophyta</taxon>
        <taxon>Magnoliopsida</taxon>
        <taxon>Liliopsida</taxon>
        <taxon>Poales</taxon>
        <taxon>Poaceae</taxon>
        <taxon>BOP clade</taxon>
        <taxon>Pooideae</taxon>
        <taxon>Poodae</taxon>
        <taxon>Poeae</taxon>
        <taxon>Poeae Chloroplast Group 1 (Aveneae type)</taxon>
        <taxon>Aveninae</taxon>
        <taxon>Avena</taxon>
    </lineage>
</organism>
<evidence type="ECO:0000313" key="2">
    <source>
        <dbReference type="Proteomes" id="UP001732700"/>
    </source>
</evidence>
<dbReference type="Proteomes" id="UP001732700">
    <property type="component" value="Chromosome 2A"/>
</dbReference>
<accession>A0ACD5U7Z3</accession>